<proteinExistence type="predicted"/>
<evidence type="ECO:0000256" key="1">
    <source>
        <dbReference type="SAM" id="Coils"/>
    </source>
</evidence>
<dbReference type="STRING" id="1635173.WH52_07245"/>
<feature type="transmembrane region" description="Helical" evidence="2">
    <location>
        <begin position="431"/>
        <end position="453"/>
    </location>
</feature>
<evidence type="ECO:0000313" key="3">
    <source>
        <dbReference type="EMBL" id="OSY88535.1"/>
    </source>
</evidence>
<keyword evidence="4" id="KW-1185">Reference proteome</keyword>
<dbReference type="Proteomes" id="UP000194221">
    <property type="component" value="Unassembled WGS sequence"/>
</dbReference>
<reference evidence="3 4" key="1">
    <citation type="submission" date="2015-03" db="EMBL/GenBank/DDBJ databases">
        <title>Genome sequence of Tenacibaculum sp. S2-2, isolated from intestinal microbiota of sea cucumber, Apostichopus japonicas.</title>
        <authorList>
            <person name="Shao Z."/>
            <person name="Wang L."/>
            <person name="Li X."/>
        </authorList>
    </citation>
    <scope>NUCLEOTIDE SEQUENCE [LARGE SCALE GENOMIC DNA]</scope>
    <source>
        <strain evidence="3 4">S2-2</strain>
    </source>
</reference>
<accession>A0A1Y2PDM2</accession>
<keyword evidence="2" id="KW-1133">Transmembrane helix</keyword>
<comment type="caution">
    <text evidence="3">The sequence shown here is derived from an EMBL/GenBank/DDBJ whole genome shotgun (WGS) entry which is preliminary data.</text>
</comment>
<name>A0A1Y2PDM2_9FLAO</name>
<sequence length="558" mass="64038">MNREKMKIELDEKEFNLINELNQIQDKISDLDTKNLSNDLMESIKIKSIETITTALGLSDILENTIHNTKATAFENEMKNYQKWENMPKSERPVNYINKYTTGNEFKQLLNKTKKLSYKSKEHRKLLAGREFDLKKKEVYKNNPTGEFTCGYTGDKIYQNSNIDNKKVSFEHKISVKEIYNDKVMNYTSTLEERREFTNSDKNIETVRLDVNKSLNDTSVNDLKNWKEKQNKKDPNKNNAEYYEIDDKLMDDTINEAKDARKKFLDDKKKIRTAKEKIKVAGANALKSGAKAAVGQLLTITITETINEFKKENSEDGIKIKITNISKKIKEKAKEIINTFKDFSINSFISTFLDALLNSIFKIFKNILKFIKAAFYSIMKAFKVLFSSKYTKEEKLIECRKILGATVATLIGLALEEMIEKALLSSFPFSVSFAGYVSPVLAGLIVGIGSVLLMQGWEKYKDNIELTKLKKKESSLLEKSAKISSMKTQISDLEATESIKVTFSIFQDTLPLISSFRDSIDESIENIRETKNKITTKLEEINKVNNENDDLLNLLDTL</sequence>
<feature type="coiled-coil region" evidence="1">
    <location>
        <begin position="520"/>
        <end position="554"/>
    </location>
</feature>
<dbReference type="AlphaFoldDB" id="A0A1Y2PDM2"/>
<keyword evidence="2" id="KW-0472">Membrane</keyword>
<organism evidence="3 4">
    <name type="scientific">Tenacibaculum holothuriorum</name>
    <dbReference type="NCBI Taxonomy" id="1635173"/>
    <lineage>
        <taxon>Bacteria</taxon>
        <taxon>Pseudomonadati</taxon>
        <taxon>Bacteroidota</taxon>
        <taxon>Flavobacteriia</taxon>
        <taxon>Flavobacteriales</taxon>
        <taxon>Flavobacteriaceae</taxon>
        <taxon>Tenacibaculum</taxon>
    </lineage>
</organism>
<dbReference type="RefSeq" id="WP_086030266.1">
    <property type="nucleotide sequence ID" value="NZ_LAPZ01000003.1"/>
</dbReference>
<evidence type="ECO:0000313" key="4">
    <source>
        <dbReference type="Proteomes" id="UP000194221"/>
    </source>
</evidence>
<dbReference type="InParanoid" id="A0A1Y2PDM2"/>
<dbReference type="EMBL" id="LAPZ01000003">
    <property type="protein sequence ID" value="OSY88535.1"/>
    <property type="molecule type" value="Genomic_DNA"/>
</dbReference>
<protein>
    <submittedName>
        <fullName evidence="3">Uncharacterized protein</fullName>
    </submittedName>
</protein>
<keyword evidence="2" id="KW-0812">Transmembrane</keyword>
<dbReference type="OrthoDB" id="1405857at2"/>
<evidence type="ECO:0000256" key="2">
    <source>
        <dbReference type="SAM" id="Phobius"/>
    </source>
</evidence>
<keyword evidence="1" id="KW-0175">Coiled coil</keyword>
<gene>
    <name evidence="3" type="ORF">WH52_07245</name>
</gene>